<accession>A0ABU0M5J7</accession>
<name>A0ABU0M5J7_9HYPH</name>
<dbReference type="Pfam" id="PF07992">
    <property type="entry name" value="Pyr_redox_2"/>
    <property type="match status" value="1"/>
</dbReference>
<reference evidence="5 6" key="1">
    <citation type="submission" date="2023-07" db="EMBL/GenBank/DDBJ databases">
        <title>Genomic Encyclopedia of Type Strains, Phase IV (KMG-IV): sequencing the most valuable type-strain genomes for metagenomic binning, comparative biology and taxonomic classification.</title>
        <authorList>
            <person name="Goeker M."/>
        </authorList>
    </citation>
    <scope>NUCLEOTIDE SEQUENCE [LARGE SCALE GENOMIC DNA]</scope>
    <source>
        <strain evidence="5 6">B1-1</strain>
    </source>
</reference>
<feature type="domain" description="FAD/NAD(P)-binding" evidence="4">
    <location>
        <begin position="5"/>
        <end position="285"/>
    </location>
</feature>
<evidence type="ECO:0000256" key="2">
    <source>
        <dbReference type="ARBA" id="ARBA00022630"/>
    </source>
</evidence>
<protein>
    <recommendedName>
        <fullName evidence="1">Thioredoxin reductase</fullName>
    </recommendedName>
</protein>
<comment type="caution">
    <text evidence="5">The sequence shown here is derived from an EMBL/GenBank/DDBJ whole genome shotgun (WGS) entry which is preliminary data.</text>
</comment>
<dbReference type="Gene3D" id="3.50.50.60">
    <property type="entry name" value="FAD/NAD(P)-binding domain"/>
    <property type="match status" value="2"/>
</dbReference>
<dbReference type="InterPro" id="IPR036188">
    <property type="entry name" value="FAD/NAD-bd_sf"/>
</dbReference>
<evidence type="ECO:0000256" key="3">
    <source>
        <dbReference type="ARBA" id="ARBA00023002"/>
    </source>
</evidence>
<dbReference type="InterPro" id="IPR023753">
    <property type="entry name" value="FAD/NAD-binding_dom"/>
</dbReference>
<dbReference type="EMBL" id="JAUSWJ010000001">
    <property type="protein sequence ID" value="MDQ0516234.1"/>
    <property type="molecule type" value="Genomic_DNA"/>
</dbReference>
<evidence type="ECO:0000313" key="6">
    <source>
        <dbReference type="Proteomes" id="UP001223743"/>
    </source>
</evidence>
<sequence length="303" mass="31663">MPPFDAIIIGGSFAGLSAALQLARTARPVLVIDAGRPRNRFAAASHGFFTQDGNNPLAMIAAAREQLLCYPNARLIEGEVTEVAGGDGAFEVTTGAGDAFRARKLVLAYGVSDRLPDVPGLAERWGKTVLHCPYCHGYEFAGRRIAVLQSHPMASHQALLVADWGPTTLLVNGGTEPDAETAAKLAARGIAIETAAVLGLRGEGEGLEAVLLADGRTLPVDALYVGPQPRSNSDLAERLGCAMDETPLGSIIRTDERKHTTVAGVFAAGDIARVPHNATWASADGVAAGVFLHQSLVFEPLAA</sequence>
<gene>
    <name evidence="5" type="ORF">QO015_001847</name>
</gene>
<dbReference type="RefSeq" id="WP_266279862.1">
    <property type="nucleotide sequence ID" value="NZ_JAPKNF010000001.1"/>
</dbReference>
<evidence type="ECO:0000259" key="4">
    <source>
        <dbReference type="Pfam" id="PF07992"/>
    </source>
</evidence>
<organism evidence="5 6">
    <name type="scientific">Kaistia geumhonensis</name>
    <dbReference type="NCBI Taxonomy" id="410839"/>
    <lineage>
        <taxon>Bacteria</taxon>
        <taxon>Pseudomonadati</taxon>
        <taxon>Pseudomonadota</taxon>
        <taxon>Alphaproteobacteria</taxon>
        <taxon>Hyphomicrobiales</taxon>
        <taxon>Kaistiaceae</taxon>
        <taxon>Kaistia</taxon>
    </lineage>
</organism>
<dbReference type="SUPFAM" id="SSF51905">
    <property type="entry name" value="FAD/NAD(P)-binding domain"/>
    <property type="match status" value="1"/>
</dbReference>
<dbReference type="PRINTS" id="PR00469">
    <property type="entry name" value="PNDRDTASEII"/>
</dbReference>
<proteinExistence type="predicted"/>
<keyword evidence="2" id="KW-0285">Flavoprotein</keyword>
<keyword evidence="6" id="KW-1185">Reference proteome</keyword>
<dbReference type="Proteomes" id="UP001223743">
    <property type="component" value="Unassembled WGS sequence"/>
</dbReference>
<keyword evidence="3" id="KW-0560">Oxidoreductase</keyword>
<dbReference type="PRINTS" id="PR00368">
    <property type="entry name" value="FADPNR"/>
</dbReference>
<dbReference type="PANTHER" id="PTHR48105">
    <property type="entry name" value="THIOREDOXIN REDUCTASE 1-RELATED-RELATED"/>
    <property type="match status" value="1"/>
</dbReference>
<evidence type="ECO:0000256" key="1">
    <source>
        <dbReference type="ARBA" id="ARBA00018719"/>
    </source>
</evidence>
<dbReference type="InterPro" id="IPR050097">
    <property type="entry name" value="Ferredoxin-NADP_redctase_2"/>
</dbReference>
<evidence type="ECO:0000313" key="5">
    <source>
        <dbReference type="EMBL" id="MDQ0516234.1"/>
    </source>
</evidence>